<gene>
    <name evidence="1" type="ORF">RDB_LOCUS184</name>
</gene>
<dbReference type="Proteomes" id="UP000663850">
    <property type="component" value="Unassembled WGS sequence"/>
</dbReference>
<dbReference type="AlphaFoldDB" id="A0A8H3AC04"/>
<proteinExistence type="predicted"/>
<organism evidence="1 2">
    <name type="scientific">Rhizoctonia solani</name>
    <dbReference type="NCBI Taxonomy" id="456999"/>
    <lineage>
        <taxon>Eukaryota</taxon>
        <taxon>Fungi</taxon>
        <taxon>Dikarya</taxon>
        <taxon>Basidiomycota</taxon>
        <taxon>Agaricomycotina</taxon>
        <taxon>Agaricomycetes</taxon>
        <taxon>Cantharellales</taxon>
        <taxon>Ceratobasidiaceae</taxon>
        <taxon>Rhizoctonia</taxon>
    </lineage>
</organism>
<protein>
    <submittedName>
        <fullName evidence="1">Uncharacterized protein</fullName>
    </submittedName>
</protein>
<comment type="caution">
    <text evidence="1">The sequence shown here is derived from an EMBL/GenBank/DDBJ whole genome shotgun (WGS) entry which is preliminary data.</text>
</comment>
<reference evidence="1" key="1">
    <citation type="submission" date="2021-01" db="EMBL/GenBank/DDBJ databases">
        <authorList>
            <person name="Kaushik A."/>
        </authorList>
    </citation>
    <scope>NUCLEOTIDE SEQUENCE</scope>
    <source>
        <strain evidence="1">Type strain: AG8-Rh-89/</strain>
    </source>
</reference>
<accession>A0A8H3AC04</accession>
<name>A0A8H3AC04_9AGAM</name>
<sequence>MTSTVDPDWLPEEESPIDEPNMQRFEVPLEEELMGIRVLTSIQSISESFSLEQLNSDRDAGYEVIEPVLHVVLSFALDPATIIHLSEPRIVSGCMKLLKMIKNRRGTIFPTSSENGWLCFKLLVIALDLCLVKRYSKLEETMALLKQRFNTRTPPHIMVSARLTHELYAEFDAMQAGKDCDWVFGWSTSPGKPRQTLLLSEPETLDLMSMIWEDRKLYLHAIHSCVVRPGFCGLMFLFFRCLVRMRLQPSANLKILESRFYELAVRYLLVTGKYQSVIIQNMCDVEAKSFLSIGARAPRHVDAEDSRLILTAFIQRLTTGDNPELLRGREPGTMLRLVVFAIDTGAQSLIPRVIQCIVEYGWSLLSRIEGELGKFGELIAAIFQAL</sequence>
<evidence type="ECO:0000313" key="2">
    <source>
        <dbReference type="Proteomes" id="UP000663850"/>
    </source>
</evidence>
<evidence type="ECO:0000313" key="1">
    <source>
        <dbReference type="EMBL" id="CAE6409245.1"/>
    </source>
</evidence>
<dbReference type="EMBL" id="CAJMWZ010000011">
    <property type="protein sequence ID" value="CAE6409245.1"/>
    <property type="molecule type" value="Genomic_DNA"/>
</dbReference>
<feature type="non-terminal residue" evidence="1">
    <location>
        <position position="1"/>
    </location>
</feature>